<dbReference type="Proteomes" id="UP001160334">
    <property type="component" value="Unassembled WGS sequence"/>
</dbReference>
<keyword evidence="1" id="KW-0472">Membrane</keyword>
<gene>
    <name evidence="2" type="ORF">M2280_000188</name>
</gene>
<evidence type="ECO:0000256" key="1">
    <source>
        <dbReference type="SAM" id="Phobius"/>
    </source>
</evidence>
<feature type="transmembrane region" description="Helical" evidence="1">
    <location>
        <begin position="6"/>
        <end position="24"/>
    </location>
</feature>
<dbReference type="EMBL" id="JARXVC010000001">
    <property type="protein sequence ID" value="MDH6278983.1"/>
    <property type="molecule type" value="Genomic_DNA"/>
</dbReference>
<reference evidence="2 3" key="1">
    <citation type="submission" date="2023-04" db="EMBL/GenBank/DDBJ databases">
        <title>Forest soil microbial communities from Buena Vista Peninsula, Colon Province, Panama.</title>
        <authorList>
            <person name="Bouskill N."/>
        </authorList>
    </citation>
    <scope>NUCLEOTIDE SEQUENCE [LARGE SCALE GENOMIC DNA]</scope>
    <source>
        <strain evidence="2 3">CFH S0262</strain>
    </source>
</reference>
<protein>
    <recommendedName>
        <fullName evidence="4">Succinate dehydrogenase</fullName>
    </recommendedName>
</protein>
<proteinExistence type="predicted"/>
<evidence type="ECO:0000313" key="3">
    <source>
        <dbReference type="Proteomes" id="UP001160334"/>
    </source>
</evidence>
<accession>A0ABT6M3V2</accession>
<evidence type="ECO:0000313" key="2">
    <source>
        <dbReference type="EMBL" id="MDH6278983.1"/>
    </source>
</evidence>
<dbReference type="RefSeq" id="WP_280758392.1">
    <property type="nucleotide sequence ID" value="NZ_JARXVC010000001.1"/>
</dbReference>
<keyword evidence="3" id="KW-1185">Reference proteome</keyword>
<comment type="caution">
    <text evidence="2">The sequence shown here is derived from an EMBL/GenBank/DDBJ whole genome shotgun (WGS) entry which is preliminary data.</text>
</comment>
<evidence type="ECO:0008006" key="4">
    <source>
        <dbReference type="Google" id="ProtNLM"/>
    </source>
</evidence>
<keyword evidence="1" id="KW-0812">Transmembrane</keyword>
<name>A0ABT6M3V2_9NOCA</name>
<keyword evidence="1" id="KW-1133">Transmembrane helix</keyword>
<sequence length="109" mass="12077">MTVCRVNWWTALAAAMPLVVVGFLSSQLTHLADASATAGREYGDSQAVMYNQYATHDPSDQQIHQWCTAGAQLSADTQIWYRGGVIQVGELDQKRFTDGCFETYRAATR</sequence>
<organism evidence="2 3">
    <name type="scientific">Prescottella agglutinans</name>
    <dbReference type="NCBI Taxonomy" id="1644129"/>
    <lineage>
        <taxon>Bacteria</taxon>
        <taxon>Bacillati</taxon>
        <taxon>Actinomycetota</taxon>
        <taxon>Actinomycetes</taxon>
        <taxon>Mycobacteriales</taxon>
        <taxon>Nocardiaceae</taxon>
        <taxon>Prescottella</taxon>
    </lineage>
</organism>